<comment type="caution">
    <text evidence="2">The sequence shown here is derived from an EMBL/GenBank/DDBJ whole genome shotgun (WGS) entry which is preliminary data.</text>
</comment>
<sequence>MLRDGPLSPYARWFDVDWSVTDHAILMPVLGSRIGQVLDAGEPVAGARRRRRRRRAWCCATTTTSSRCGPAPRTCRWPSSSTASGTGWRTGGSPTRSLNYRRFFDVDTLAAVRVEDPEVFEATHRLLLDLVADGSLDGLRIDHPDGLADPRGYLDRLADATNGSWVVVEKILEGHEQRPPTGAAPAPPATTPSGGSAASSSTPPAAARCRRCSPSLTGDGDGIDTVVEQAEREVVAQGQYAEVHRLVDLLVEICRSDVHLRDHTQRALQDAVTEPAGRDGPVPRLRGAGRAGAAGVGRGARRRGRPRASAPARARARHARRRPRPGARARPRLGVGALGRLERGGPADGGARARRAWSSGSSRPAVRSWPRASRTPPSTAGSGSPG</sequence>
<dbReference type="Gene3D" id="3.20.20.80">
    <property type="entry name" value="Glycosidases"/>
    <property type="match status" value="1"/>
</dbReference>
<organism evidence="2 3">
    <name type="scientific">Angustibacter aerolatus</name>
    <dbReference type="NCBI Taxonomy" id="1162965"/>
    <lineage>
        <taxon>Bacteria</taxon>
        <taxon>Bacillati</taxon>
        <taxon>Actinomycetota</taxon>
        <taxon>Actinomycetes</taxon>
        <taxon>Kineosporiales</taxon>
        <taxon>Kineosporiaceae</taxon>
    </lineage>
</organism>
<proteinExistence type="predicted"/>
<feature type="region of interest" description="Disordered" evidence="1">
    <location>
        <begin position="176"/>
        <end position="220"/>
    </location>
</feature>
<feature type="compositionally biased region" description="Polar residues" evidence="1">
    <location>
        <begin position="375"/>
        <end position="386"/>
    </location>
</feature>
<accession>A0ABQ6JEH3</accession>
<feature type="compositionally biased region" description="Gly residues" evidence="1">
    <location>
        <begin position="289"/>
        <end position="298"/>
    </location>
</feature>
<evidence type="ECO:0000313" key="3">
    <source>
        <dbReference type="Proteomes" id="UP001157017"/>
    </source>
</evidence>
<keyword evidence="3" id="KW-1185">Reference proteome</keyword>
<evidence type="ECO:0000313" key="2">
    <source>
        <dbReference type="EMBL" id="GMA85225.1"/>
    </source>
</evidence>
<feature type="region of interest" description="Disordered" evidence="1">
    <location>
        <begin position="266"/>
        <end position="386"/>
    </location>
</feature>
<dbReference type="Gene3D" id="3.30.1590.10">
    <property type="entry name" value="Maltooligosyl trehalose synthase, domain 2"/>
    <property type="match status" value="1"/>
</dbReference>
<evidence type="ECO:0008006" key="4">
    <source>
        <dbReference type="Google" id="ProtNLM"/>
    </source>
</evidence>
<feature type="compositionally biased region" description="Low complexity" evidence="1">
    <location>
        <begin position="191"/>
        <end position="215"/>
    </location>
</feature>
<gene>
    <name evidence="2" type="ORF">GCM10025868_04750</name>
</gene>
<dbReference type="EMBL" id="BSUZ01000001">
    <property type="protein sequence ID" value="GMA85225.1"/>
    <property type="molecule type" value="Genomic_DNA"/>
</dbReference>
<reference evidence="3" key="1">
    <citation type="journal article" date="2019" name="Int. J. Syst. Evol. Microbiol.">
        <title>The Global Catalogue of Microorganisms (GCM) 10K type strain sequencing project: providing services to taxonomists for standard genome sequencing and annotation.</title>
        <authorList>
            <consortium name="The Broad Institute Genomics Platform"/>
            <consortium name="The Broad Institute Genome Sequencing Center for Infectious Disease"/>
            <person name="Wu L."/>
            <person name="Ma J."/>
        </authorList>
    </citation>
    <scope>NUCLEOTIDE SEQUENCE [LARGE SCALE GENOMIC DNA]</scope>
    <source>
        <strain evidence="3">NBRC 108730</strain>
    </source>
</reference>
<feature type="compositionally biased region" description="Basic residues" evidence="1">
    <location>
        <begin position="314"/>
        <end position="331"/>
    </location>
</feature>
<evidence type="ECO:0000256" key="1">
    <source>
        <dbReference type="SAM" id="MobiDB-lite"/>
    </source>
</evidence>
<dbReference type="InterPro" id="IPR017853">
    <property type="entry name" value="GH"/>
</dbReference>
<dbReference type="SUPFAM" id="SSF51445">
    <property type="entry name" value="(Trans)glycosidases"/>
    <property type="match status" value="1"/>
</dbReference>
<feature type="compositionally biased region" description="Low complexity" evidence="1">
    <location>
        <begin position="356"/>
        <end position="365"/>
    </location>
</feature>
<protein>
    <recommendedName>
        <fullName evidence="4">Glycosyl hydrolase family 13 catalytic domain-containing protein</fullName>
    </recommendedName>
</protein>
<dbReference type="Proteomes" id="UP001157017">
    <property type="component" value="Unassembled WGS sequence"/>
</dbReference>
<name>A0ABQ6JEH3_9ACTN</name>